<sequence>MANITKPLGLSNIWANGGTKIDPGAAKVNIGWVVQLPPYEYQNWVDNRQDQALAHISQHGIPEWDGQTEYQGLLSYTQGSNGIIYKCIQTNTNKDPSNSLNGQYWAIAFETYGSVAVVSAALAAHITNYQTLSGVGNPSAARANLSVYSKAESDTRFASLNGNSTQVFAVGVATQPEHAVRLGQVSSLLTQATESNTGVLRLATVGTTEAGVDDLTAITPLKGAAVYLKKSGNLAGLTNVVTARANLGLGSMATQNVGTFLQTGSNLADVPDKATARNNLGLTSTATQPETYFMRVANNLGDLTSVSTARTNLGLTSTATTPIGAFLLAGNNLADLPSPAAARANLQLADSATIASGNFMWRGNNLGDLTNVQAARNNLGLGNAAAMNVFGATGLDFTASLVANGWTRLPNGLIMQWGNTPHGDIANYTDYPVTFPIQFSQVFTAMALEGGLQPCAVNVINLTNSGFTARILESNGVVISGITRWFAIGI</sequence>
<name>A0A0S4L0Z9_9CAUD</name>
<accession>A0A0S4L0Z9</accession>
<dbReference type="Gene3D" id="2.60.40.3940">
    <property type="match status" value="1"/>
</dbReference>
<feature type="domain" description="Putative tail fiber protein gp53-like C-terminal" evidence="1">
    <location>
        <begin position="408"/>
        <end position="489"/>
    </location>
</feature>
<dbReference type="InterPro" id="IPR054075">
    <property type="entry name" value="Gp53-like_C"/>
</dbReference>
<protein>
    <recommendedName>
        <fullName evidence="1">Putative tail fiber protein gp53-like C-terminal domain-containing protein</fullName>
    </recommendedName>
</protein>
<dbReference type="Pfam" id="PF21882">
    <property type="entry name" value="Gp53-like_C"/>
    <property type="match status" value="1"/>
</dbReference>
<dbReference type="Proteomes" id="UP000204441">
    <property type="component" value="Genome"/>
</dbReference>
<proteinExistence type="predicted"/>
<evidence type="ECO:0000313" key="2">
    <source>
        <dbReference type="EMBL" id="CUR44308.1"/>
    </source>
</evidence>
<keyword evidence="3" id="KW-1185">Reference proteome</keyword>
<dbReference type="OrthoDB" id="5523at10239"/>
<reference evidence="3" key="1">
    <citation type="submission" date="2015-10" db="EMBL/GenBank/DDBJ databases">
        <authorList>
            <person name="Millard A."/>
        </authorList>
    </citation>
    <scope>NUCLEOTIDE SEQUENCE [LARGE SCALE GENOMIC DNA]</scope>
</reference>
<dbReference type="RefSeq" id="YP_009222687.1">
    <property type="nucleotide sequence ID" value="NC_029065.1"/>
</dbReference>
<dbReference type="KEGG" id="vg:26799157"/>
<organism evidence="2 3">
    <name type="scientific">Pseudomonas phage VCM</name>
    <dbReference type="NCBI Taxonomy" id="1729937"/>
    <lineage>
        <taxon>Viruses</taxon>
        <taxon>Duplodnaviria</taxon>
        <taxon>Heunggongvirae</taxon>
        <taxon>Uroviricota</taxon>
        <taxon>Caudoviricetes</taxon>
        <taxon>Vandenendeviridae</taxon>
        <taxon>Gorskivirinae</taxon>
        <taxon>Kremarvirus</taxon>
        <taxon>Kremarvirus VCM</taxon>
        <taxon>Otagovirus VCM</taxon>
    </lineage>
</organism>
<evidence type="ECO:0000259" key="1">
    <source>
        <dbReference type="Pfam" id="PF21882"/>
    </source>
</evidence>
<dbReference type="EMBL" id="LN887844">
    <property type="protein sequence ID" value="CUR44308.1"/>
    <property type="molecule type" value="Genomic_DNA"/>
</dbReference>
<dbReference type="GeneID" id="26799157"/>
<gene>
    <name evidence="2" type="ORF">VCM_00089</name>
</gene>
<evidence type="ECO:0000313" key="3">
    <source>
        <dbReference type="Proteomes" id="UP000204441"/>
    </source>
</evidence>